<dbReference type="EMBL" id="SADD01000001">
    <property type="protein sequence ID" value="RVU48164.1"/>
    <property type="molecule type" value="Genomic_DNA"/>
</dbReference>
<keyword evidence="3" id="KW-1185">Reference proteome</keyword>
<evidence type="ECO:0000313" key="3">
    <source>
        <dbReference type="Proteomes" id="UP000282926"/>
    </source>
</evidence>
<accession>A0ABY0CWB4</accession>
<feature type="compositionally biased region" description="Low complexity" evidence="1">
    <location>
        <begin position="99"/>
        <end position="128"/>
    </location>
</feature>
<protein>
    <submittedName>
        <fullName evidence="2">Uncharacterized protein</fullName>
    </submittedName>
</protein>
<evidence type="ECO:0000256" key="1">
    <source>
        <dbReference type="SAM" id="MobiDB-lite"/>
    </source>
</evidence>
<name>A0ABY0CWB4_9DELT</name>
<dbReference type="RefSeq" id="WP_127778957.1">
    <property type="nucleotide sequence ID" value="NZ_SADD01000001.1"/>
</dbReference>
<evidence type="ECO:0000313" key="2">
    <source>
        <dbReference type="EMBL" id="RVU48164.1"/>
    </source>
</evidence>
<feature type="region of interest" description="Disordered" evidence="1">
    <location>
        <begin position="66"/>
        <end position="133"/>
    </location>
</feature>
<sequence>MATDPLAKLKRAMELGSQRPTLWWEEAPEGDPLAALQALVKRGDARGEEQPVEGLLDLMAQARDLPAPQPWTAGQGDPLERLRALWQHPETSSVPATFAPSRPESSQQAQSSPTSAPDVASPSPVSPSLEVGDKAADALGAQVYRSLRERPLSGELRATAAAQLAAILSTRPGEDPELRAILDLLIFER</sequence>
<reference evidence="2 3" key="1">
    <citation type="submission" date="2019-01" db="EMBL/GenBank/DDBJ databases">
        <title>Lujinxingia litoralis gen. nov., sp. nov. and Lujinxingia sediminis gen. nov., sp. nov., new members in the order Bradymonadales, isolated from coastal sediment.</title>
        <authorList>
            <person name="Li C.-M."/>
        </authorList>
    </citation>
    <scope>NUCLEOTIDE SEQUENCE [LARGE SCALE GENOMIC DNA]</scope>
    <source>
        <strain evidence="2 3">SEH01</strain>
    </source>
</reference>
<dbReference type="Proteomes" id="UP000282926">
    <property type="component" value="Unassembled WGS sequence"/>
</dbReference>
<gene>
    <name evidence="2" type="ORF">EA187_01630</name>
</gene>
<comment type="caution">
    <text evidence="2">The sequence shown here is derived from an EMBL/GenBank/DDBJ whole genome shotgun (WGS) entry which is preliminary data.</text>
</comment>
<proteinExistence type="predicted"/>
<organism evidence="2 3">
    <name type="scientific">Lujinxingia sediminis</name>
    <dbReference type="NCBI Taxonomy" id="2480984"/>
    <lineage>
        <taxon>Bacteria</taxon>
        <taxon>Deltaproteobacteria</taxon>
        <taxon>Bradymonadales</taxon>
        <taxon>Lujinxingiaceae</taxon>
        <taxon>Lujinxingia</taxon>
    </lineage>
</organism>